<feature type="compositionally biased region" description="Polar residues" evidence="1">
    <location>
        <begin position="25"/>
        <end position="38"/>
    </location>
</feature>
<dbReference type="OrthoDB" id="10345860at2759"/>
<proteinExistence type="predicted"/>
<dbReference type="Proteomes" id="UP000177798">
    <property type="component" value="Chromosome 11"/>
</dbReference>
<dbReference type="EMBL" id="CP017824">
    <property type="protein sequence ID" value="APA13495.1"/>
    <property type="molecule type" value="Genomic_DNA"/>
</dbReference>
<evidence type="ECO:0000313" key="2">
    <source>
        <dbReference type="EMBL" id="APA13495.1"/>
    </source>
</evidence>
<protein>
    <submittedName>
        <fullName evidence="2">Uncharacterized protein</fullName>
    </submittedName>
</protein>
<name>A0A1D9QEY0_SCLS1</name>
<reference evidence="3" key="1">
    <citation type="journal article" date="2017" name="Genome Biol. Evol.">
        <title>The complete genome sequence of the phytopathogenic fungus Sclerotinia sclerotiorum reveals insights into the genome architecture of broad host range pathogens.</title>
        <authorList>
            <person name="Derbyshire M."/>
            <person name="Denton-Giles M."/>
            <person name="Hegedus D."/>
            <person name="Seifbarghy S."/>
            <person name="Rollins J."/>
            <person name="van Kan J."/>
            <person name="Seidl M.F."/>
            <person name="Faino L."/>
            <person name="Mbengue M."/>
            <person name="Navaud O."/>
            <person name="Raffaele S."/>
            <person name="Hammond-Kosack K."/>
            <person name="Heard S."/>
            <person name="Oliver R."/>
        </authorList>
    </citation>
    <scope>NUCLEOTIDE SEQUENCE [LARGE SCALE GENOMIC DNA]</scope>
    <source>
        <strain evidence="3">ATCC 18683 / 1980 / Ss-1</strain>
    </source>
</reference>
<gene>
    <name evidence="2" type="ORF">sscle_11g082650</name>
</gene>
<sequence length="191" mass="22416">MKELEAWRFEFCEDNKNKKIDRTRSVSPFSQEPGTSRVPTIEDQSHSDSTAKESYHKCQDTLLSKNCLMRHQSGFLYHKDITIITNATKRQMEHNQTPDVLCIIKFHSPDYSLVEEAILDMIVHSPTGHRVEGMLSGSPQRHSNIRYFHWEDEAAVDRCIEEYHGLWIIDRFGRLRSKMLVTKVYLTHSHR</sequence>
<feature type="region of interest" description="Disordered" evidence="1">
    <location>
        <begin position="22"/>
        <end position="52"/>
    </location>
</feature>
<organism evidence="2 3">
    <name type="scientific">Sclerotinia sclerotiorum (strain ATCC 18683 / 1980 / Ss-1)</name>
    <name type="common">White mold</name>
    <name type="synonym">Whetzelinia sclerotiorum</name>
    <dbReference type="NCBI Taxonomy" id="665079"/>
    <lineage>
        <taxon>Eukaryota</taxon>
        <taxon>Fungi</taxon>
        <taxon>Dikarya</taxon>
        <taxon>Ascomycota</taxon>
        <taxon>Pezizomycotina</taxon>
        <taxon>Leotiomycetes</taxon>
        <taxon>Helotiales</taxon>
        <taxon>Sclerotiniaceae</taxon>
        <taxon>Sclerotinia</taxon>
    </lineage>
</organism>
<feature type="compositionally biased region" description="Basic and acidic residues" evidence="1">
    <location>
        <begin position="43"/>
        <end position="52"/>
    </location>
</feature>
<dbReference type="AlphaFoldDB" id="A0A1D9QEY0"/>
<dbReference type="RefSeq" id="XP_001591249.1">
    <property type="nucleotide sequence ID" value="XM_001591199.1"/>
</dbReference>
<accession>A0A1D9QEY0</accession>
<evidence type="ECO:0000256" key="1">
    <source>
        <dbReference type="SAM" id="MobiDB-lite"/>
    </source>
</evidence>
<evidence type="ECO:0000313" key="3">
    <source>
        <dbReference type="Proteomes" id="UP000177798"/>
    </source>
</evidence>
<dbReference type="KEGG" id="ssl:SS1G_07875"/>
<dbReference type="VEuPathDB" id="FungiDB:sscle_11g082650"/>